<dbReference type="InterPro" id="IPR029063">
    <property type="entry name" value="SAM-dependent_MTases_sf"/>
</dbReference>
<sequence>MKKKKLEITLEKVERFKSPNHNLEQYSTPAIVASSMLHFAYMRGDIKDSVIYDLGCGTGILSIGAKLLGAKEVIGFDLDEMALKEARVNANKMSVDIEFKLESIKNIQGNCDTVIMNPPFGAQKKGADRPFLEKAIDLATVIYSIHNYGSYDFISQFIYPAKITDYYTISFPIKRTFNFHTKDLEYIQAEIFRIVKT</sequence>
<accession>A0A3R7XIK4</accession>
<dbReference type="PROSITE" id="PS00092">
    <property type="entry name" value="N6_MTASE"/>
    <property type="match status" value="1"/>
</dbReference>
<dbReference type="PANTHER" id="PTHR23290">
    <property type="entry name" value="RRNA N6-ADENOSINE-METHYLTRANSFERASE METTL5"/>
    <property type="match status" value="1"/>
</dbReference>
<dbReference type="InterPro" id="IPR002052">
    <property type="entry name" value="DNA_methylase_N6_adenine_CS"/>
</dbReference>
<organism evidence="1 2">
    <name type="scientific">Methanosalsum natronophilum</name>
    <dbReference type="NCBI Taxonomy" id="768733"/>
    <lineage>
        <taxon>Archaea</taxon>
        <taxon>Methanobacteriati</taxon>
        <taxon>Methanobacteriota</taxon>
        <taxon>Stenosarchaea group</taxon>
        <taxon>Methanomicrobia</taxon>
        <taxon>Methanosarcinales</taxon>
        <taxon>Methanosarcinaceae</taxon>
        <taxon>Methanosalsum</taxon>
    </lineage>
</organism>
<dbReference type="PRINTS" id="PR00507">
    <property type="entry name" value="N12N6MTFRASE"/>
</dbReference>
<dbReference type="InterPro" id="IPR051720">
    <property type="entry name" value="rRNA_MeTrfase/Polyamine_Synth"/>
</dbReference>
<keyword evidence="1" id="KW-0808">Transferase</keyword>
<dbReference type="Gene3D" id="3.40.50.150">
    <property type="entry name" value="Vaccinia Virus protein VP39"/>
    <property type="match status" value="1"/>
</dbReference>
<dbReference type="AlphaFoldDB" id="A0A3R7XIK4"/>
<protein>
    <submittedName>
        <fullName evidence="1">Methyltransferase domain-containing protein</fullName>
    </submittedName>
</protein>
<dbReference type="GO" id="GO:0032259">
    <property type="term" value="P:methylation"/>
    <property type="evidence" value="ECO:0007669"/>
    <property type="project" value="UniProtKB-KW"/>
</dbReference>
<dbReference type="GO" id="GO:0008168">
    <property type="term" value="F:methyltransferase activity"/>
    <property type="evidence" value="ECO:0007669"/>
    <property type="project" value="UniProtKB-KW"/>
</dbReference>
<proteinExistence type="predicted"/>
<dbReference type="Pfam" id="PF06325">
    <property type="entry name" value="PrmA"/>
    <property type="match status" value="1"/>
</dbReference>
<reference evidence="1 2" key="1">
    <citation type="submission" date="2018-08" db="EMBL/GenBank/DDBJ databases">
        <title>The metabolism and importance of syntrophic acetate oxidation coupled to methane or sulfide production in haloalkaline environments.</title>
        <authorList>
            <person name="Timmers P.H.A."/>
            <person name="Vavourakis C.D."/>
            <person name="Sorokin D.Y."/>
            <person name="Sinninghe Damste J.S."/>
            <person name="Muyzer G."/>
            <person name="Stams A.J.M."/>
            <person name="Plugge C.M."/>
        </authorList>
    </citation>
    <scope>NUCLEOTIDE SEQUENCE [LARGE SCALE GENOMIC DNA]</scope>
    <source>
        <strain evidence="1">MSAO_Arc3</strain>
    </source>
</reference>
<name>A0A3R7XIK4_9EURY</name>
<evidence type="ECO:0000313" key="2">
    <source>
        <dbReference type="Proteomes" id="UP000284763"/>
    </source>
</evidence>
<dbReference type="GO" id="GO:0003676">
    <property type="term" value="F:nucleic acid binding"/>
    <property type="evidence" value="ECO:0007669"/>
    <property type="project" value="InterPro"/>
</dbReference>
<keyword evidence="1" id="KW-0489">Methyltransferase</keyword>
<dbReference type="CDD" id="cd02440">
    <property type="entry name" value="AdoMet_MTases"/>
    <property type="match status" value="1"/>
</dbReference>
<dbReference type="Proteomes" id="UP000284763">
    <property type="component" value="Unassembled WGS sequence"/>
</dbReference>
<dbReference type="PANTHER" id="PTHR23290:SF0">
    <property type="entry name" value="RRNA N6-ADENOSINE-METHYLTRANSFERASE METTL5"/>
    <property type="match status" value="1"/>
</dbReference>
<dbReference type="EMBL" id="QZAB01000221">
    <property type="protein sequence ID" value="RQD87876.1"/>
    <property type="molecule type" value="Genomic_DNA"/>
</dbReference>
<gene>
    <name evidence="1" type="ORF">D5R95_03315</name>
</gene>
<dbReference type="SUPFAM" id="SSF53335">
    <property type="entry name" value="S-adenosyl-L-methionine-dependent methyltransferases"/>
    <property type="match status" value="1"/>
</dbReference>
<comment type="caution">
    <text evidence="1">The sequence shown here is derived from an EMBL/GenBank/DDBJ whole genome shotgun (WGS) entry which is preliminary data.</text>
</comment>
<evidence type="ECO:0000313" key="1">
    <source>
        <dbReference type="EMBL" id="RQD87876.1"/>
    </source>
</evidence>